<evidence type="ECO:0000256" key="1">
    <source>
        <dbReference type="SAM" id="Phobius"/>
    </source>
</evidence>
<accession>A0A8J7V3I7</accession>
<comment type="caution">
    <text evidence="2">The sequence shown here is derived from an EMBL/GenBank/DDBJ whole genome shotgun (WGS) entry which is preliminary data.</text>
</comment>
<feature type="transmembrane region" description="Helical" evidence="1">
    <location>
        <begin position="156"/>
        <end position="176"/>
    </location>
</feature>
<dbReference type="PANTHER" id="PTHR34219:SF1">
    <property type="entry name" value="PEPSY DOMAIN-CONTAINING PROTEIN"/>
    <property type="match status" value="1"/>
</dbReference>
<keyword evidence="3" id="KW-1185">Reference proteome</keyword>
<gene>
    <name evidence="2" type="ORF">KAJ83_15395</name>
</gene>
<organism evidence="2 3">
    <name type="scientific">Marivibrio halodurans</name>
    <dbReference type="NCBI Taxonomy" id="2039722"/>
    <lineage>
        <taxon>Bacteria</taxon>
        <taxon>Pseudomonadati</taxon>
        <taxon>Pseudomonadota</taxon>
        <taxon>Alphaproteobacteria</taxon>
        <taxon>Rhodospirillales</taxon>
        <taxon>Rhodospirillaceae</taxon>
        <taxon>Marivibrio</taxon>
    </lineage>
</organism>
<feature type="transmembrane region" description="Helical" evidence="1">
    <location>
        <begin position="386"/>
        <end position="407"/>
    </location>
</feature>
<dbReference type="InterPro" id="IPR005625">
    <property type="entry name" value="PepSY-ass_TM"/>
</dbReference>
<keyword evidence="1" id="KW-0472">Membrane</keyword>
<feature type="transmembrane region" description="Helical" evidence="1">
    <location>
        <begin position="22"/>
        <end position="46"/>
    </location>
</feature>
<keyword evidence="1" id="KW-1133">Transmembrane helix</keyword>
<dbReference type="Proteomes" id="UP000672602">
    <property type="component" value="Unassembled WGS sequence"/>
</dbReference>
<feature type="transmembrane region" description="Helical" evidence="1">
    <location>
        <begin position="427"/>
        <end position="454"/>
    </location>
</feature>
<dbReference type="Pfam" id="PF03929">
    <property type="entry name" value="PepSY_TM"/>
    <property type="match status" value="1"/>
</dbReference>
<name>A0A8J7V3I7_9PROT</name>
<proteinExistence type="predicted"/>
<keyword evidence="1" id="KW-0812">Transmembrane</keyword>
<dbReference type="AlphaFoldDB" id="A0A8J7V3I7"/>
<evidence type="ECO:0000313" key="2">
    <source>
        <dbReference type="EMBL" id="MBP5858405.1"/>
    </source>
</evidence>
<sequence length="467" mass="50036">MSTTTTAPGASVSALYRAVWRWHFYAGLIVLPFMILLAVTGALYLFKDEINDRLYGGLRQVEPAATVPLAPSDIAMRALAAHPGTLKAYHPPAASDRSAEVKIVGADGVRNVVYVDPYSGAVLGSTWDGGFTGSPLMWTIRKLHSLDYVGWWGNRIIECVAGWAVLLTVTGIYLWWPRGRKVGVLRPRRTRGRPLWRDLHAVTGVYTAGFILFLAMTGLPWSGVWGKRFYDLSYAVGLGMPDGYWGDYPTSTVPTGEALDRAPWILEHQPMPVSVLSADGAHGAHGEAAADVANGVPAGLDAAVGTVEAMGIHPGYALAMPGGAEGVFTASVYPDDISQERVIHLDRYTGDVLFDMGFADLGALGRAAEWGVSVHMGQEFGLVNQILLLLACVAIMLMAVSAVVMWWKRRPAGSLGAPVPPMDWRVPRAVLAIAIAAGLFFPLVGLSLLVALAIELTLSLVARRAPG</sequence>
<protein>
    <submittedName>
        <fullName evidence="2">PepSY domain-containing protein</fullName>
    </submittedName>
</protein>
<dbReference type="PANTHER" id="PTHR34219">
    <property type="entry name" value="IRON-REGULATED INNER MEMBRANE PROTEIN-RELATED"/>
    <property type="match status" value="1"/>
</dbReference>
<dbReference type="EMBL" id="JAGMWN010000008">
    <property type="protein sequence ID" value="MBP5858405.1"/>
    <property type="molecule type" value="Genomic_DNA"/>
</dbReference>
<evidence type="ECO:0000313" key="3">
    <source>
        <dbReference type="Proteomes" id="UP000672602"/>
    </source>
</evidence>
<feature type="transmembrane region" description="Helical" evidence="1">
    <location>
        <begin position="199"/>
        <end position="219"/>
    </location>
</feature>
<reference evidence="2" key="1">
    <citation type="submission" date="2021-04" db="EMBL/GenBank/DDBJ databases">
        <authorList>
            <person name="Zhang D.-C."/>
        </authorList>
    </citation>
    <scope>NUCLEOTIDE SEQUENCE</scope>
    <source>
        <strain evidence="2">CGMCC 1.15697</strain>
    </source>
</reference>